<dbReference type="GO" id="GO:0005524">
    <property type="term" value="F:ATP binding"/>
    <property type="evidence" value="ECO:0007669"/>
    <property type="project" value="UniProtKB-KW"/>
</dbReference>
<comment type="function">
    <text evidence="19">Acyl-CoA synthetase required for both the import of long chain fatty acids (LCFAs) (C14-C18) and the activation very long chain fatty acids (VLCFAs) (C20-C26) by esterification of the fatty acids into metabolically active CoA-thioesters for subsequent degradation or incorporation into phospholipids. The transport and fatty acyl-CoA synthetase activities are genetically separable and are thus independent activities. Esterifies VLCFAs in the peroxisome matrix. The VLCFAs are actively transported into peroxisomes by a PXA1-PXA2 heterodimeric transporter in the peroxisomal membrane.</text>
</comment>
<evidence type="ECO:0000256" key="2">
    <source>
        <dbReference type="ARBA" id="ARBA00006432"/>
    </source>
</evidence>
<evidence type="ECO:0000256" key="14">
    <source>
        <dbReference type="ARBA" id="ARBA00026121"/>
    </source>
</evidence>
<evidence type="ECO:0000256" key="8">
    <source>
        <dbReference type="ARBA" id="ARBA00022832"/>
    </source>
</evidence>
<keyword evidence="6" id="KW-0812">Transmembrane</keyword>
<dbReference type="InterPro" id="IPR020845">
    <property type="entry name" value="AMP-binding_CS"/>
</dbReference>
<evidence type="ECO:0000256" key="7">
    <source>
        <dbReference type="ARBA" id="ARBA00022741"/>
    </source>
</evidence>
<comment type="subcellular location">
    <subcellularLocation>
        <location evidence="1">Cell membrane</location>
        <topology evidence="1">Multi-pass membrane protein</topology>
    </subcellularLocation>
    <subcellularLocation>
        <location evidence="17">Peroxisome membrane</location>
    </subcellularLocation>
</comment>
<dbReference type="PANTHER" id="PTHR43107:SF15">
    <property type="entry name" value="FATTY ACID TRANSPORT PROTEIN 3, ISOFORM A"/>
    <property type="match status" value="1"/>
</dbReference>
<evidence type="ECO:0000256" key="1">
    <source>
        <dbReference type="ARBA" id="ARBA00004651"/>
    </source>
</evidence>
<proteinExistence type="inferred from homology"/>
<comment type="catalytic activity">
    <reaction evidence="15">
        <text>a very long-chain fatty acid + ATP + CoA = a very long-chain fatty acyl-CoA + AMP + diphosphate</text>
        <dbReference type="Rhea" id="RHEA:54536"/>
        <dbReference type="ChEBI" id="CHEBI:30616"/>
        <dbReference type="ChEBI" id="CHEBI:33019"/>
        <dbReference type="ChEBI" id="CHEBI:57287"/>
        <dbReference type="ChEBI" id="CHEBI:58950"/>
        <dbReference type="ChEBI" id="CHEBI:138261"/>
        <dbReference type="ChEBI" id="CHEBI:456215"/>
    </reaction>
    <physiologicalReaction direction="left-to-right" evidence="15">
        <dbReference type="Rhea" id="RHEA:54537"/>
    </physiologicalReaction>
</comment>
<evidence type="ECO:0000256" key="4">
    <source>
        <dbReference type="ARBA" id="ARBA00022475"/>
    </source>
</evidence>
<dbReference type="PANTHER" id="PTHR43107">
    <property type="entry name" value="LONG-CHAIN FATTY ACID TRANSPORT PROTEIN"/>
    <property type="match status" value="1"/>
</dbReference>
<dbReference type="InterPro" id="IPR000873">
    <property type="entry name" value="AMP-dep_synth/lig_dom"/>
</dbReference>
<comment type="similarity">
    <text evidence="2">Belongs to the ATP-dependent AMP-binding enzyme family.</text>
</comment>
<evidence type="ECO:0000256" key="21">
    <source>
        <dbReference type="ARBA" id="ARBA00078285"/>
    </source>
</evidence>
<keyword evidence="3" id="KW-0813">Transport</keyword>
<evidence type="ECO:0000256" key="6">
    <source>
        <dbReference type="ARBA" id="ARBA00022692"/>
    </source>
</evidence>
<evidence type="ECO:0000313" key="23">
    <source>
        <dbReference type="Proteomes" id="UP000504635"/>
    </source>
</evidence>
<evidence type="ECO:0000256" key="19">
    <source>
        <dbReference type="ARBA" id="ARBA00060276"/>
    </source>
</evidence>
<evidence type="ECO:0000256" key="3">
    <source>
        <dbReference type="ARBA" id="ARBA00022448"/>
    </source>
</evidence>
<dbReference type="GO" id="GO:0005789">
    <property type="term" value="C:endoplasmic reticulum membrane"/>
    <property type="evidence" value="ECO:0007669"/>
    <property type="project" value="TreeGrafter"/>
</dbReference>
<evidence type="ECO:0000256" key="11">
    <source>
        <dbReference type="ARBA" id="ARBA00023055"/>
    </source>
</evidence>
<dbReference type="EC" id="6.2.1.3" evidence="14"/>
<name>A0A6J2YUX7_SITOR</name>
<keyword evidence="9" id="KW-0067">ATP-binding</keyword>
<evidence type="ECO:0000256" key="18">
    <source>
        <dbReference type="ARBA" id="ARBA00048666"/>
    </source>
</evidence>
<dbReference type="GeneID" id="115890523"/>
<evidence type="ECO:0000256" key="13">
    <source>
        <dbReference type="ARBA" id="ARBA00023140"/>
    </source>
</evidence>
<evidence type="ECO:0000256" key="9">
    <source>
        <dbReference type="ARBA" id="ARBA00022840"/>
    </source>
</evidence>
<evidence type="ECO:0000313" key="24">
    <source>
        <dbReference type="RefSeq" id="XP_030766640.1"/>
    </source>
</evidence>
<dbReference type="SUPFAM" id="SSF56801">
    <property type="entry name" value="Acetyl-CoA synthetase-like"/>
    <property type="match status" value="1"/>
</dbReference>
<dbReference type="Proteomes" id="UP000504635">
    <property type="component" value="Unplaced"/>
</dbReference>
<dbReference type="NCBIfam" id="NF006134">
    <property type="entry name" value="PRK08279.1"/>
    <property type="match status" value="1"/>
</dbReference>
<evidence type="ECO:0000256" key="10">
    <source>
        <dbReference type="ARBA" id="ARBA00022989"/>
    </source>
</evidence>
<reference evidence="24" key="1">
    <citation type="submission" date="2025-08" db="UniProtKB">
        <authorList>
            <consortium name="RefSeq"/>
        </authorList>
    </citation>
    <scope>IDENTIFICATION</scope>
    <source>
        <tissue evidence="24">Gonads</tissue>
    </source>
</reference>
<keyword evidence="4" id="KW-1003">Cell membrane</keyword>
<dbReference type="FunFam" id="3.30.300.30:FF:000002">
    <property type="entry name" value="Long-chain fatty acid transport protein 1"/>
    <property type="match status" value="1"/>
</dbReference>
<dbReference type="GO" id="GO:0044539">
    <property type="term" value="P:long-chain fatty acid import into cell"/>
    <property type="evidence" value="ECO:0007669"/>
    <property type="project" value="TreeGrafter"/>
</dbReference>
<dbReference type="GO" id="GO:0005778">
    <property type="term" value="C:peroxisomal membrane"/>
    <property type="evidence" value="ECO:0007669"/>
    <property type="project" value="UniProtKB-SubCell"/>
</dbReference>
<dbReference type="RefSeq" id="XP_030766640.1">
    <property type="nucleotide sequence ID" value="XM_030910780.1"/>
</dbReference>
<dbReference type="GO" id="GO:0004467">
    <property type="term" value="F:long-chain fatty acid-CoA ligase activity"/>
    <property type="evidence" value="ECO:0007669"/>
    <property type="project" value="UniProtKB-EC"/>
</dbReference>
<dbReference type="PROSITE" id="PS00455">
    <property type="entry name" value="AMP_BINDING"/>
    <property type="match status" value="1"/>
</dbReference>
<dbReference type="GO" id="GO:0005886">
    <property type="term" value="C:plasma membrane"/>
    <property type="evidence" value="ECO:0007669"/>
    <property type="project" value="UniProtKB-SubCell"/>
</dbReference>
<evidence type="ECO:0000259" key="22">
    <source>
        <dbReference type="Pfam" id="PF00501"/>
    </source>
</evidence>
<dbReference type="Pfam" id="PF00501">
    <property type="entry name" value="AMP-binding"/>
    <property type="match status" value="1"/>
</dbReference>
<accession>A0A6J2YUX7</accession>
<dbReference type="InterPro" id="IPR045851">
    <property type="entry name" value="AMP-bd_C_sf"/>
</dbReference>
<evidence type="ECO:0000256" key="16">
    <source>
        <dbReference type="ARBA" id="ARBA00041297"/>
    </source>
</evidence>
<organism evidence="23 24">
    <name type="scientific">Sitophilus oryzae</name>
    <name type="common">Rice weevil</name>
    <name type="synonym">Curculio oryzae</name>
    <dbReference type="NCBI Taxonomy" id="7048"/>
    <lineage>
        <taxon>Eukaryota</taxon>
        <taxon>Metazoa</taxon>
        <taxon>Ecdysozoa</taxon>
        <taxon>Arthropoda</taxon>
        <taxon>Hexapoda</taxon>
        <taxon>Insecta</taxon>
        <taxon>Pterygota</taxon>
        <taxon>Neoptera</taxon>
        <taxon>Endopterygota</taxon>
        <taxon>Coleoptera</taxon>
        <taxon>Polyphaga</taxon>
        <taxon>Cucujiformia</taxon>
        <taxon>Curculionidae</taxon>
        <taxon>Dryophthorinae</taxon>
        <taxon>Sitophilus</taxon>
    </lineage>
</organism>
<keyword evidence="8" id="KW-0443">Lipid metabolism</keyword>
<comment type="catalytic activity">
    <reaction evidence="18">
        <text>tetracosanoate + ATP + CoA = tetracosanoyl-CoA + AMP + diphosphate</text>
        <dbReference type="Rhea" id="RHEA:33639"/>
        <dbReference type="ChEBI" id="CHEBI:30616"/>
        <dbReference type="ChEBI" id="CHEBI:31014"/>
        <dbReference type="ChEBI" id="CHEBI:33019"/>
        <dbReference type="ChEBI" id="CHEBI:57287"/>
        <dbReference type="ChEBI" id="CHEBI:65052"/>
        <dbReference type="ChEBI" id="CHEBI:456215"/>
    </reaction>
    <physiologicalReaction direction="left-to-right" evidence="18">
        <dbReference type="Rhea" id="RHEA:33640"/>
    </physiologicalReaction>
</comment>
<keyword evidence="5" id="KW-0436">Ligase</keyword>
<gene>
    <name evidence="24" type="primary">LOC115890523</name>
</gene>
<evidence type="ECO:0000256" key="20">
    <source>
        <dbReference type="ARBA" id="ARBA00068795"/>
    </source>
</evidence>
<dbReference type="Gene3D" id="3.30.300.30">
    <property type="match status" value="1"/>
</dbReference>
<keyword evidence="11" id="KW-0445">Lipid transport</keyword>
<keyword evidence="7" id="KW-0547">Nucleotide-binding</keyword>
<keyword evidence="13" id="KW-0576">Peroxisome</keyword>
<evidence type="ECO:0000256" key="15">
    <source>
        <dbReference type="ARBA" id="ARBA00036527"/>
    </source>
</evidence>
<keyword evidence="12" id="KW-0472">Membrane</keyword>
<dbReference type="GO" id="GO:0005324">
    <property type="term" value="F:long-chain fatty acid transmembrane transporter activity"/>
    <property type="evidence" value="ECO:0007669"/>
    <property type="project" value="TreeGrafter"/>
</dbReference>
<feature type="domain" description="AMP-dependent synthetase/ligase" evidence="22">
    <location>
        <begin position="25"/>
        <end position="358"/>
    </location>
</feature>
<sequence length="569" mass="64371">MLKLNWRLNEVEKNGDTICKIFGQIAKKYPHKIALYYENEKWTYRELDLFSNQIANYFASKGYVKHDTVSLLLENRPEYIAIWLGLSKIGVITALINTNLTSNLLIHSLKVASSKGFIFGSDFSKAVSDITDSIADIHLFEFNDKCKDELLQQPSTLPDEILNVKLKDTLCYVYTSGTTGLPKAAPISHKKLVFLGYTITYMLGLTEKDTFYNPLPLYHVAGGLFAISQTLLVGIPIVLKKKFSVKNYWTDCEKFGCTISNYIGEICRYLLSVHNPDKPVNHKVQKMFGNGLRPEMWDAFVKTFKIPHMYEVYGSTEGNASLVNLDSKTGAIGFLPIWAKFLTPESIIKCDPDTGEPIRNSKGFCIRCKTNEPGLMVGKISTKKEFLGYTDEKATQKKILLDVFTRGDRYFNTGDILVQDELGYFYFKDRTGDTFRWKGENVATSEVEGVVTGFLKFYDVIVYGVEIPGTEGKAGMVAIVDQSKTIDLKELAKELKCKLPSYAIPIFLRILLSAPITGTFKLQKVDLKKEGFDVNRIKDDLYFYDAKVSEYVPLTTEIYENIISGKIKL</sequence>
<dbReference type="AlphaFoldDB" id="A0A6J2YUX7"/>
<dbReference type="FunFam" id="3.40.50.12780:FF:000019">
    <property type="entry name" value="Long-chain fatty acid transporter"/>
    <property type="match status" value="1"/>
</dbReference>
<keyword evidence="8" id="KW-0276">Fatty acid metabolism</keyword>
<evidence type="ECO:0000256" key="17">
    <source>
        <dbReference type="ARBA" id="ARBA00046271"/>
    </source>
</evidence>
<dbReference type="InterPro" id="IPR042099">
    <property type="entry name" value="ANL_N_sf"/>
</dbReference>
<evidence type="ECO:0000256" key="5">
    <source>
        <dbReference type="ARBA" id="ARBA00022598"/>
    </source>
</evidence>
<keyword evidence="23" id="KW-1185">Reference proteome</keyword>
<protein>
    <recommendedName>
        <fullName evidence="20">Very long-chain fatty acid transport protein</fullName>
        <ecNumber evidence="14">6.2.1.3</ecNumber>
    </recommendedName>
    <alternativeName>
        <fullName evidence="16">Long-chain-fatty-acid--CoA ligase</fullName>
    </alternativeName>
    <alternativeName>
        <fullName evidence="21">Very-long-chain acyl-CoA synthetase</fullName>
    </alternativeName>
</protein>
<keyword evidence="10" id="KW-1133">Transmembrane helix</keyword>
<dbReference type="OrthoDB" id="288590at2759"/>
<evidence type="ECO:0000256" key="12">
    <source>
        <dbReference type="ARBA" id="ARBA00023136"/>
    </source>
</evidence>
<dbReference type="Gene3D" id="3.40.50.12780">
    <property type="entry name" value="N-terminal domain of ligase-like"/>
    <property type="match status" value="1"/>
</dbReference>